<evidence type="ECO:0000259" key="13">
    <source>
        <dbReference type="PROSITE" id="PS51379"/>
    </source>
</evidence>
<evidence type="ECO:0000256" key="7">
    <source>
        <dbReference type="ARBA" id="ARBA00023004"/>
    </source>
</evidence>
<dbReference type="RefSeq" id="WP_270057665.1">
    <property type="nucleotide sequence ID" value="NZ_CP115149.1"/>
</dbReference>
<dbReference type="InterPro" id="IPR017896">
    <property type="entry name" value="4Fe4S_Fe-S-bd"/>
</dbReference>
<evidence type="ECO:0000256" key="4">
    <source>
        <dbReference type="ARBA" id="ARBA00022723"/>
    </source>
</evidence>
<keyword evidence="1" id="KW-1003">Cell membrane</keyword>
<sequence>MKGILKGLGVTFSTFLRKPVTVEYPDDRKALPVRQRSFPVLVWDFDHDEPFCTGCNVCVRNCPVDCMTAVMMDNPKYAEGTSNRRKIVEKFWIDYARCMRCNICVEVCPFEAIVMDNTWSGHEHAVYDRRDLHMDIDELTKVSRSGQLARPFRPQDNIEALERKAKGEEPPPPSFVGARPEDRQRQLERIARGEPAAIQEREPEKPKAAAAAAGAAAAGAAAAGEGEVLSESKIRAKRMRAEREAKAYLDRGEPVPQEILDRIEYYKNLKPGQAAPAPGAAGAPAGEVLSGTNPDGTMRFPPGVGTGPKGDPNSYEKVRARRMRAERQFKELTEKGEPIPDELAKTLYELGSDLAPGGSIWQTLAGQGGGGAGAAAAPLSGTNPDGTMRFPPGVGTGPKGDPNSYEKVRARRMRAERQFKELTEKGEPIPDELAKTLYELGSDLAPGGSIWQTLAAQGGGSAAPAAGGGGAKGGAWTPPPGVGTGPKGDPNSFEKVRARRMRAERRAREALAKGEPIPEDVIQTIKELGGTLPEGIE</sequence>
<dbReference type="EMBL" id="CP115149">
    <property type="protein sequence ID" value="WBL37151.1"/>
    <property type="molecule type" value="Genomic_DNA"/>
</dbReference>
<keyword evidence="7" id="KW-0408">Iron</keyword>
<dbReference type="Pfam" id="PF12838">
    <property type="entry name" value="Fer4_7"/>
    <property type="match status" value="1"/>
</dbReference>
<evidence type="ECO:0000313" key="14">
    <source>
        <dbReference type="EMBL" id="WBL37151.1"/>
    </source>
</evidence>
<dbReference type="InterPro" id="IPR017900">
    <property type="entry name" value="4Fe4S_Fe_S_CS"/>
</dbReference>
<keyword evidence="15" id="KW-1185">Reference proteome</keyword>
<keyword evidence="3" id="KW-0874">Quinone</keyword>
<reference evidence="14 15" key="1">
    <citation type="journal article" date="2023" name="ISME J.">
        <title>Thermophilic Dehalococcoidia with unusual traits shed light on an unexpected past.</title>
        <authorList>
            <person name="Palmer M."/>
            <person name="Covington J.K."/>
            <person name="Zhou E.M."/>
            <person name="Thomas S.C."/>
            <person name="Habib N."/>
            <person name="Seymour C.O."/>
            <person name="Lai D."/>
            <person name="Johnston J."/>
            <person name="Hashimi A."/>
            <person name="Jiao J.Y."/>
            <person name="Muok A.R."/>
            <person name="Liu L."/>
            <person name="Xian W.D."/>
            <person name="Zhi X.Y."/>
            <person name="Li M.M."/>
            <person name="Silva L.P."/>
            <person name="Bowen B.P."/>
            <person name="Louie K."/>
            <person name="Briegel A."/>
            <person name="Pett-Ridge J."/>
            <person name="Weber P.K."/>
            <person name="Tocheva E.I."/>
            <person name="Woyke T."/>
            <person name="Northen T.R."/>
            <person name="Mayali X."/>
            <person name="Li W.J."/>
            <person name="Hedlund B.P."/>
        </authorList>
    </citation>
    <scope>NUCLEOTIDE SEQUENCE [LARGE SCALE GENOMIC DNA]</scope>
    <source>
        <strain evidence="14 15">YIM 72310</strain>
    </source>
</reference>
<keyword evidence="6" id="KW-1278">Translocase</keyword>
<keyword evidence="2" id="KW-0004">4Fe-4S</keyword>
<dbReference type="PROSITE" id="PS00198">
    <property type="entry name" value="4FE4S_FER_1"/>
    <property type="match status" value="1"/>
</dbReference>
<feature type="region of interest" description="Disordered" evidence="12">
    <location>
        <begin position="366"/>
        <end position="405"/>
    </location>
</feature>
<evidence type="ECO:0000256" key="8">
    <source>
        <dbReference type="ARBA" id="ARBA00023014"/>
    </source>
</evidence>
<evidence type="ECO:0000256" key="11">
    <source>
        <dbReference type="ARBA" id="ARBA00023136"/>
    </source>
</evidence>
<evidence type="ECO:0000256" key="9">
    <source>
        <dbReference type="ARBA" id="ARBA00023027"/>
    </source>
</evidence>
<feature type="region of interest" description="Disordered" evidence="12">
    <location>
        <begin position="271"/>
        <end position="316"/>
    </location>
</feature>
<dbReference type="PANTHER" id="PTHR10849">
    <property type="entry name" value="NADH DEHYDROGENASE UBIQUINONE IRON-SULFUR PROTEIN 8, MITOCHONDRIAL"/>
    <property type="match status" value="1"/>
</dbReference>
<feature type="compositionally biased region" description="Gly residues" evidence="12">
    <location>
        <begin position="458"/>
        <end position="473"/>
    </location>
</feature>
<protein>
    <submittedName>
        <fullName evidence="14">NADH-quinone oxidoreductase subunit I</fullName>
    </submittedName>
</protein>
<dbReference type="SUPFAM" id="SSF54862">
    <property type="entry name" value="4Fe-4S ferredoxins"/>
    <property type="match status" value="1"/>
</dbReference>
<keyword evidence="5" id="KW-0677">Repeat</keyword>
<dbReference type="PANTHER" id="PTHR10849:SF24">
    <property type="entry name" value="NADH-QUINONE OXIDOREDUCTASE SUBUNIT I 2"/>
    <property type="match status" value="1"/>
</dbReference>
<feature type="domain" description="4Fe-4S ferredoxin-type" evidence="13">
    <location>
        <begin position="89"/>
        <end position="118"/>
    </location>
</feature>
<dbReference type="Proteomes" id="UP001212803">
    <property type="component" value="Chromosome"/>
</dbReference>
<gene>
    <name evidence="14" type="ORF">O0235_06165</name>
</gene>
<keyword evidence="10" id="KW-0830">Ubiquinone</keyword>
<evidence type="ECO:0000256" key="5">
    <source>
        <dbReference type="ARBA" id="ARBA00022737"/>
    </source>
</evidence>
<name>A0ABY7MC96_9CHLR</name>
<evidence type="ECO:0000256" key="10">
    <source>
        <dbReference type="ARBA" id="ARBA00023075"/>
    </source>
</evidence>
<dbReference type="Gene3D" id="3.30.70.3270">
    <property type="match status" value="1"/>
</dbReference>
<evidence type="ECO:0000256" key="2">
    <source>
        <dbReference type="ARBA" id="ARBA00022485"/>
    </source>
</evidence>
<organism evidence="14 15">
    <name type="scientific">Tepidiforma flava</name>
    <dbReference type="NCBI Taxonomy" id="3004094"/>
    <lineage>
        <taxon>Bacteria</taxon>
        <taxon>Bacillati</taxon>
        <taxon>Chloroflexota</taxon>
        <taxon>Tepidiformia</taxon>
        <taxon>Tepidiformales</taxon>
        <taxon>Tepidiformaceae</taxon>
        <taxon>Tepidiforma</taxon>
    </lineage>
</organism>
<keyword evidence="11" id="KW-0472">Membrane</keyword>
<dbReference type="InterPro" id="IPR010226">
    <property type="entry name" value="NADH_quinone_OxRdtase_chainI"/>
</dbReference>
<keyword evidence="9" id="KW-0520">NAD</keyword>
<feature type="compositionally biased region" description="Low complexity" evidence="12">
    <location>
        <begin position="271"/>
        <end position="286"/>
    </location>
</feature>
<evidence type="ECO:0000256" key="3">
    <source>
        <dbReference type="ARBA" id="ARBA00022719"/>
    </source>
</evidence>
<evidence type="ECO:0000256" key="12">
    <source>
        <dbReference type="SAM" id="MobiDB-lite"/>
    </source>
</evidence>
<feature type="region of interest" description="Disordered" evidence="12">
    <location>
        <begin position="458"/>
        <end position="515"/>
    </location>
</feature>
<feature type="region of interest" description="Disordered" evidence="12">
    <location>
        <begin position="162"/>
        <end position="184"/>
    </location>
</feature>
<evidence type="ECO:0000256" key="6">
    <source>
        <dbReference type="ARBA" id="ARBA00022967"/>
    </source>
</evidence>
<dbReference type="PROSITE" id="PS51379">
    <property type="entry name" value="4FE4S_FER_2"/>
    <property type="match status" value="2"/>
</dbReference>
<accession>A0ABY7MC96</accession>
<evidence type="ECO:0000313" key="15">
    <source>
        <dbReference type="Proteomes" id="UP001212803"/>
    </source>
</evidence>
<keyword evidence="4" id="KW-0479">Metal-binding</keyword>
<feature type="domain" description="4Fe-4S ferredoxin-type" evidence="13">
    <location>
        <begin position="43"/>
        <end position="72"/>
    </location>
</feature>
<feature type="region of interest" description="Disordered" evidence="12">
    <location>
        <begin position="193"/>
        <end position="212"/>
    </location>
</feature>
<keyword evidence="8" id="KW-0411">Iron-sulfur</keyword>
<proteinExistence type="predicted"/>
<evidence type="ECO:0000256" key="1">
    <source>
        <dbReference type="ARBA" id="ARBA00022475"/>
    </source>
</evidence>